<feature type="transmembrane region" description="Helical" evidence="1">
    <location>
        <begin position="55"/>
        <end position="73"/>
    </location>
</feature>
<proteinExistence type="predicted"/>
<evidence type="ECO:0000256" key="1">
    <source>
        <dbReference type="SAM" id="Phobius"/>
    </source>
</evidence>
<keyword evidence="1" id="KW-1133">Transmembrane helix</keyword>
<comment type="caution">
    <text evidence="2">The sequence shown here is derived from an EMBL/GenBank/DDBJ whole genome shotgun (WGS) entry which is preliminary data.</text>
</comment>
<dbReference type="Proteomes" id="UP000574769">
    <property type="component" value="Unassembled WGS sequence"/>
</dbReference>
<name>A0A7W7AJF1_9SPHN</name>
<feature type="transmembrane region" description="Helical" evidence="1">
    <location>
        <begin position="28"/>
        <end position="46"/>
    </location>
</feature>
<feature type="transmembrane region" description="Helical" evidence="1">
    <location>
        <begin position="79"/>
        <end position="104"/>
    </location>
</feature>
<evidence type="ECO:0000313" key="3">
    <source>
        <dbReference type="Proteomes" id="UP000574769"/>
    </source>
</evidence>
<dbReference type="AlphaFoldDB" id="A0A7W7AJF1"/>
<gene>
    <name evidence="2" type="ORF">GGQ96_002299</name>
</gene>
<evidence type="ECO:0000313" key="2">
    <source>
        <dbReference type="EMBL" id="MBB4618163.1"/>
    </source>
</evidence>
<keyword evidence="1" id="KW-0812">Transmembrane</keyword>
<accession>A0A7W7AJF1</accession>
<dbReference type="EMBL" id="JACHNY010000004">
    <property type="protein sequence ID" value="MBB4618163.1"/>
    <property type="molecule type" value="Genomic_DNA"/>
</dbReference>
<keyword evidence="1" id="KW-0472">Membrane</keyword>
<sequence length="137" mass="15175">MIVALLFWLLALASTGVALLYGGRDGRRAALLILSASVLTIVASRIDHGWQQVEVARLGVDLLLLAGLYALMLDSRRWWPIWMTGFHLAAVASHLAVAIAPAFLPRMYRAIESFWAIPVLLSLMLGVAFDVRRHVRD</sequence>
<organism evidence="2 3">
    <name type="scientific">Sphingomonas abaci</name>
    <dbReference type="NCBI Taxonomy" id="237611"/>
    <lineage>
        <taxon>Bacteria</taxon>
        <taxon>Pseudomonadati</taxon>
        <taxon>Pseudomonadota</taxon>
        <taxon>Alphaproteobacteria</taxon>
        <taxon>Sphingomonadales</taxon>
        <taxon>Sphingomonadaceae</taxon>
        <taxon>Sphingomonas</taxon>
    </lineage>
</organism>
<protein>
    <submittedName>
        <fullName evidence="2">Asparagine N-glycosylation enzyme membrane subunit Stt3</fullName>
    </submittedName>
</protein>
<feature type="transmembrane region" description="Helical" evidence="1">
    <location>
        <begin position="111"/>
        <end position="129"/>
    </location>
</feature>
<dbReference type="RefSeq" id="WP_184114665.1">
    <property type="nucleotide sequence ID" value="NZ_JACHNY010000004.1"/>
</dbReference>
<reference evidence="2 3" key="1">
    <citation type="submission" date="2020-08" db="EMBL/GenBank/DDBJ databases">
        <title>Genomic Encyclopedia of Type Strains, Phase IV (KMG-IV): sequencing the most valuable type-strain genomes for metagenomic binning, comparative biology and taxonomic classification.</title>
        <authorList>
            <person name="Goeker M."/>
        </authorList>
    </citation>
    <scope>NUCLEOTIDE SEQUENCE [LARGE SCALE GENOMIC DNA]</scope>
    <source>
        <strain evidence="2 3">DSM 15867</strain>
    </source>
</reference>
<keyword evidence="3" id="KW-1185">Reference proteome</keyword>